<protein>
    <submittedName>
        <fullName evidence="1">Uncharacterized protein</fullName>
    </submittedName>
</protein>
<accession>A0A0K2GEU7</accession>
<evidence type="ECO:0000313" key="2">
    <source>
        <dbReference type="Proteomes" id="UP000069205"/>
    </source>
</evidence>
<dbReference type="PATRIC" id="fig|42253.5.peg.3031"/>
<dbReference type="KEGG" id="nmv:NITMOv2_3076"/>
<gene>
    <name evidence="1" type="ORF">NITMOv2_3076</name>
</gene>
<proteinExistence type="predicted"/>
<name>A0A0K2GEU7_NITMO</name>
<dbReference type="Proteomes" id="UP000069205">
    <property type="component" value="Chromosome"/>
</dbReference>
<dbReference type="EMBL" id="CP011801">
    <property type="protein sequence ID" value="ALA59475.1"/>
    <property type="molecule type" value="Genomic_DNA"/>
</dbReference>
<evidence type="ECO:0000313" key="1">
    <source>
        <dbReference type="EMBL" id="ALA59475.1"/>
    </source>
</evidence>
<dbReference type="AlphaFoldDB" id="A0A0K2GEU7"/>
<keyword evidence="2" id="KW-1185">Reference proteome</keyword>
<dbReference type="STRING" id="42253.NITMOv2_3076"/>
<sequence length="70" mass="7732">MVPFRVNPLIKGLYGVASCSHFLVEVADGIVLKTFVHNRYEYTVLNSRGDGGKVNRDGERVRGSEGISCF</sequence>
<organism evidence="1 2">
    <name type="scientific">Nitrospira moscoviensis</name>
    <dbReference type="NCBI Taxonomy" id="42253"/>
    <lineage>
        <taxon>Bacteria</taxon>
        <taxon>Pseudomonadati</taxon>
        <taxon>Nitrospirota</taxon>
        <taxon>Nitrospiria</taxon>
        <taxon>Nitrospirales</taxon>
        <taxon>Nitrospiraceae</taxon>
        <taxon>Nitrospira</taxon>
    </lineage>
</organism>
<reference evidence="1 2" key="1">
    <citation type="journal article" date="2015" name="Proc. Natl. Acad. Sci. U.S.A.">
        <title>Expanded metabolic versatility of ubiquitous nitrite-oxidizing bacteria from the genus Nitrospira.</title>
        <authorList>
            <person name="Koch H."/>
            <person name="Lucker S."/>
            <person name="Albertsen M."/>
            <person name="Kitzinger K."/>
            <person name="Herbold C."/>
            <person name="Spieck E."/>
            <person name="Nielsen P.H."/>
            <person name="Wagner M."/>
            <person name="Daims H."/>
        </authorList>
    </citation>
    <scope>NUCLEOTIDE SEQUENCE [LARGE SCALE GENOMIC DNA]</scope>
    <source>
        <strain evidence="1 2">NSP M-1</strain>
    </source>
</reference>